<feature type="domain" description="Aminoglycoside phosphotransferase" evidence="1">
    <location>
        <begin position="43"/>
        <end position="241"/>
    </location>
</feature>
<dbReference type="EMBL" id="FNTI01000001">
    <property type="protein sequence ID" value="SEB88878.1"/>
    <property type="molecule type" value="Genomic_DNA"/>
</dbReference>
<sequence>MIADRFDAFPAAHRDIAREALIAAFGAAPIGAIATMTGGMTTASVYRVEVGARNYLLRVEGEPSPLRNPHQYRSMAIAAEARIAPAIHYVDEAARVVVMDFVEQVPLKAYSGGPTALARALGDLFSRVQATPVFPYYVNYPDIVTRLFAHVRRTGLFADGVLDPHVARLELLSKAYEAGATKPVSSHNDPTPGNILFDGERLWLIDWESACRNDPLIDVAIVLDGLVRTPVLEEVFLNAWLGRAPDDDIRVRLEVTRALTRLYYAGFFFSSCAAAPWKGDTDLSVPSLADFQQAIQAGRLKPGTPEIRYMRGKMFLASFLSGASTPGFGGAVL</sequence>
<evidence type="ECO:0000259" key="1">
    <source>
        <dbReference type="Pfam" id="PF01636"/>
    </source>
</evidence>
<dbReference type="InterPro" id="IPR002575">
    <property type="entry name" value="Aminoglycoside_PTrfase"/>
</dbReference>
<evidence type="ECO:0000313" key="2">
    <source>
        <dbReference type="EMBL" id="SEB88878.1"/>
    </source>
</evidence>
<dbReference type="Pfam" id="PF01636">
    <property type="entry name" value="APH"/>
    <property type="match status" value="1"/>
</dbReference>
<evidence type="ECO:0000313" key="3">
    <source>
        <dbReference type="Proteomes" id="UP000183208"/>
    </source>
</evidence>
<dbReference type="OrthoDB" id="179763at2"/>
<name>A0A1M7K798_9BRAD</name>
<dbReference type="Proteomes" id="UP000183208">
    <property type="component" value="Unassembled WGS sequence"/>
</dbReference>
<reference evidence="2 3" key="1">
    <citation type="submission" date="2016-10" db="EMBL/GenBank/DDBJ databases">
        <authorList>
            <person name="de Groot N.N."/>
        </authorList>
    </citation>
    <scope>NUCLEOTIDE SEQUENCE [LARGE SCALE GENOMIC DNA]</scope>
    <source>
        <strain evidence="2 3">GAS522</strain>
    </source>
</reference>
<dbReference type="Gene3D" id="3.30.200.20">
    <property type="entry name" value="Phosphorylase Kinase, domain 1"/>
    <property type="match status" value="1"/>
</dbReference>
<proteinExistence type="predicted"/>
<gene>
    <name evidence="2" type="ORF">SAMN05444171_0154</name>
</gene>
<dbReference type="Gene3D" id="3.90.1200.10">
    <property type="match status" value="1"/>
</dbReference>
<dbReference type="AlphaFoldDB" id="A0A1M7K798"/>
<dbReference type="InterPro" id="IPR011009">
    <property type="entry name" value="Kinase-like_dom_sf"/>
</dbReference>
<organism evidence="2 3">
    <name type="scientific">Bradyrhizobium lablabi</name>
    <dbReference type="NCBI Taxonomy" id="722472"/>
    <lineage>
        <taxon>Bacteria</taxon>
        <taxon>Pseudomonadati</taxon>
        <taxon>Pseudomonadota</taxon>
        <taxon>Alphaproteobacteria</taxon>
        <taxon>Hyphomicrobiales</taxon>
        <taxon>Nitrobacteraceae</taxon>
        <taxon>Bradyrhizobium</taxon>
    </lineage>
</organism>
<protein>
    <recommendedName>
        <fullName evidence="1">Aminoglycoside phosphotransferase domain-containing protein</fullName>
    </recommendedName>
</protein>
<dbReference type="SUPFAM" id="SSF56112">
    <property type="entry name" value="Protein kinase-like (PK-like)"/>
    <property type="match status" value="1"/>
</dbReference>
<accession>A0A1M7K798</accession>